<evidence type="ECO:0000256" key="1">
    <source>
        <dbReference type="ARBA" id="ARBA00001698"/>
    </source>
</evidence>
<evidence type="ECO:0000256" key="21">
    <source>
        <dbReference type="ARBA" id="ARBA00032396"/>
    </source>
</evidence>
<feature type="transmembrane region" description="Helical" evidence="25">
    <location>
        <begin position="79"/>
        <end position="97"/>
    </location>
</feature>
<evidence type="ECO:0000256" key="4">
    <source>
        <dbReference type="ARBA" id="ARBA00005189"/>
    </source>
</evidence>
<evidence type="ECO:0000256" key="14">
    <source>
        <dbReference type="ARBA" id="ARBA00023098"/>
    </source>
</evidence>
<dbReference type="EMBL" id="JAAMOZ010000001">
    <property type="protein sequence ID" value="NIH57428.1"/>
    <property type="molecule type" value="Genomic_DNA"/>
</dbReference>
<comment type="subcellular location">
    <subcellularLocation>
        <location evidence="2">Cell membrane</location>
        <topology evidence="2">Multi-pass membrane protein</topology>
    </subcellularLocation>
</comment>
<keyword evidence="11 25" id="KW-0812">Transmembrane</keyword>
<comment type="pathway">
    <text evidence="4">Lipid metabolism.</text>
</comment>
<evidence type="ECO:0000256" key="8">
    <source>
        <dbReference type="ARBA" id="ARBA00022475"/>
    </source>
</evidence>
<accession>A0ABX0SJE2</accession>
<dbReference type="RefSeq" id="WP_167167110.1">
    <property type="nucleotide sequence ID" value="NZ_BAAAOO010000016.1"/>
</dbReference>
<evidence type="ECO:0000256" key="24">
    <source>
        <dbReference type="SAM" id="MobiDB-lite"/>
    </source>
</evidence>
<evidence type="ECO:0000256" key="23">
    <source>
        <dbReference type="ARBA" id="ARBA00033406"/>
    </source>
</evidence>
<evidence type="ECO:0000256" key="17">
    <source>
        <dbReference type="ARBA" id="ARBA00023264"/>
    </source>
</evidence>
<keyword evidence="12 26" id="KW-0548">Nucleotidyltransferase</keyword>
<sequence>MSDEDAGSQAAASEPSRPPRSPGRNLVAAIASGVVLAAWIVGTLLWWNWGFIIFLMACVVVGVFELVRALGRVGMYASYPPAGIGGSLTIALSFWLADAWGQLAGVSALFGGLAMMVIAALLWRLRGPVSGYIRDAAGSVFTVGYVPLLLGTLGLLLAQPKGNLRVIVYFVLVVCLDTGAYATGSLIGRHKMAPHISPGKTWEGFGAGVLLAAVAGAIATPLMLGGAWWAGFVIGLLVAVAAVTGDLVESSIKRDAGLKDMGRIIPGHGGALDRLDSLLVAAPVAWLSMLALVR</sequence>
<evidence type="ECO:0000313" key="26">
    <source>
        <dbReference type="EMBL" id="NIH57428.1"/>
    </source>
</evidence>
<evidence type="ECO:0000256" key="2">
    <source>
        <dbReference type="ARBA" id="ARBA00004651"/>
    </source>
</evidence>
<keyword evidence="9" id="KW-0444">Lipid biosynthesis</keyword>
<feature type="transmembrane region" description="Helical" evidence="25">
    <location>
        <begin position="164"/>
        <end position="183"/>
    </location>
</feature>
<name>A0ABX0SJE2_9ACTN</name>
<keyword evidence="13 25" id="KW-1133">Transmembrane helix</keyword>
<feature type="region of interest" description="Disordered" evidence="24">
    <location>
        <begin position="1"/>
        <end position="22"/>
    </location>
</feature>
<comment type="similarity">
    <text evidence="5">Belongs to the CDS family.</text>
</comment>
<evidence type="ECO:0000256" key="16">
    <source>
        <dbReference type="ARBA" id="ARBA00023209"/>
    </source>
</evidence>
<dbReference type="Proteomes" id="UP000749311">
    <property type="component" value="Unassembled WGS sequence"/>
</dbReference>
<feature type="transmembrane region" description="Helical" evidence="25">
    <location>
        <begin position="25"/>
        <end position="41"/>
    </location>
</feature>
<evidence type="ECO:0000256" key="20">
    <source>
        <dbReference type="ARBA" id="ARBA00032253"/>
    </source>
</evidence>
<evidence type="ECO:0000256" key="18">
    <source>
        <dbReference type="ARBA" id="ARBA00029893"/>
    </source>
</evidence>
<evidence type="ECO:0000256" key="22">
    <source>
        <dbReference type="ARBA" id="ARBA00032743"/>
    </source>
</evidence>
<evidence type="ECO:0000256" key="12">
    <source>
        <dbReference type="ARBA" id="ARBA00022695"/>
    </source>
</evidence>
<feature type="transmembrane region" description="Helical" evidence="25">
    <location>
        <begin position="137"/>
        <end position="158"/>
    </location>
</feature>
<dbReference type="PANTHER" id="PTHR46382">
    <property type="entry name" value="PHOSPHATIDATE CYTIDYLYLTRANSFERASE"/>
    <property type="match status" value="1"/>
</dbReference>
<evidence type="ECO:0000256" key="3">
    <source>
        <dbReference type="ARBA" id="ARBA00005119"/>
    </source>
</evidence>
<feature type="transmembrane region" description="Helical" evidence="25">
    <location>
        <begin position="228"/>
        <end position="248"/>
    </location>
</feature>
<keyword evidence="15 25" id="KW-0472">Membrane</keyword>
<keyword evidence="14" id="KW-0443">Lipid metabolism</keyword>
<dbReference type="GO" id="GO:0004605">
    <property type="term" value="F:phosphatidate cytidylyltransferase activity"/>
    <property type="evidence" value="ECO:0007669"/>
    <property type="project" value="UniProtKB-EC"/>
</dbReference>
<evidence type="ECO:0000313" key="27">
    <source>
        <dbReference type="Proteomes" id="UP000749311"/>
    </source>
</evidence>
<keyword evidence="16" id="KW-0594">Phospholipid biosynthesis</keyword>
<evidence type="ECO:0000256" key="10">
    <source>
        <dbReference type="ARBA" id="ARBA00022679"/>
    </source>
</evidence>
<dbReference type="PANTHER" id="PTHR46382:SF1">
    <property type="entry name" value="PHOSPHATIDATE CYTIDYLYLTRANSFERASE"/>
    <property type="match status" value="1"/>
</dbReference>
<gene>
    <name evidence="26" type="ORF">FB473_002073</name>
</gene>
<evidence type="ECO:0000256" key="19">
    <source>
        <dbReference type="ARBA" id="ARBA00031825"/>
    </source>
</evidence>
<evidence type="ECO:0000256" key="13">
    <source>
        <dbReference type="ARBA" id="ARBA00022989"/>
    </source>
</evidence>
<feature type="transmembrane region" description="Helical" evidence="25">
    <location>
        <begin position="103"/>
        <end position="125"/>
    </location>
</feature>
<comment type="caution">
    <text evidence="26">The sequence shown here is derived from an EMBL/GenBank/DDBJ whole genome shotgun (WGS) entry which is preliminary data.</text>
</comment>
<evidence type="ECO:0000256" key="7">
    <source>
        <dbReference type="ARBA" id="ARBA00019373"/>
    </source>
</evidence>
<keyword evidence="10 26" id="KW-0808">Transferase</keyword>
<feature type="transmembrane region" description="Helical" evidence="25">
    <location>
        <begin position="204"/>
        <end position="222"/>
    </location>
</feature>
<comment type="catalytic activity">
    <reaction evidence="1">
        <text>a 1,2-diacyl-sn-glycero-3-phosphate + CTP + H(+) = a CDP-1,2-diacyl-sn-glycerol + diphosphate</text>
        <dbReference type="Rhea" id="RHEA:16229"/>
        <dbReference type="ChEBI" id="CHEBI:15378"/>
        <dbReference type="ChEBI" id="CHEBI:33019"/>
        <dbReference type="ChEBI" id="CHEBI:37563"/>
        <dbReference type="ChEBI" id="CHEBI:58332"/>
        <dbReference type="ChEBI" id="CHEBI:58608"/>
        <dbReference type="EC" id="2.7.7.41"/>
    </reaction>
</comment>
<keyword evidence="27" id="KW-1185">Reference proteome</keyword>
<evidence type="ECO:0000256" key="6">
    <source>
        <dbReference type="ARBA" id="ARBA00012487"/>
    </source>
</evidence>
<dbReference type="Pfam" id="PF01148">
    <property type="entry name" value="CTP_transf_1"/>
    <property type="match status" value="1"/>
</dbReference>
<protein>
    <recommendedName>
        <fullName evidence="7">Phosphatidate cytidylyltransferase</fullName>
        <ecNumber evidence="6">2.7.7.41</ecNumber>
    </recommendedName>
    <alternativeName>
        <fullName evidence="20">CDP-DAG synthase</fullName>
    </alternativeName>
    <alternativeName>
        <fullName evidence="22">CDP-DG synthase</fullName>
    </alternativeName>
    <alternativeName>
        <fullName evidence="18">CDP-diacylglycerol synthase</fullName>
    </alternativeName>
    <alternativeName>
        <fullName evidence="21">CDP-diglyceride pyrophosphorylase</fullName>
    </alternativeName>
    <alternativeName>
        <fullName evidence="23">CDP-diglyceride synthase</fullName>
    </alternativeName>
    <alternativeName>
        <fullName evidence="19">CTP:phosphatidate cytidylyltransferase</fullName>
    </alternativeName>
</protein>
<keyword evidence="8" id="KW-1003">Cell membrane</keyword>
<feature type="transmembrane region" description="Helical" evidence="25">
    <location>
        <begin position="47"/>
        <end position="67"/>
    </location>
</feature>
<dbReference type="EC" id="2.7.7.41" evidence="6"/>
<evidence type="ECO:0000256" key="5">
    <source>
        <dbReference type="ARBA" id="ARBA00010185"/>
    </source>
</evidence>
<organism evidence="26 27">
    <name type="scientific">Brooklawnia cerclae</name>
    <dbReference type="NCBI Taxonomy" id="349934"/>
    <lineage>
        <taxon>Bacteria</taxon>
        <taxon>Bacillati</taxon>
        <taxon>Actinomycetota</taxon>
        <taxon>Actinomycetes</taxon>
        <taxon>Propionibacteriales</taxon>
        <taxon>Propionibacteriaceae</taxon>
        <taxon>Brooklawnia</taxon>
    </lineage>
</organism>
<evidence type="ECO:0000256" key="15">
    <source>
        <dbReference type="ARBA" id="ARBA00023136"/>
    </source>
</evidence>
<evidence type="ECO:0000256" key="9">
    <source>
        <dbReference type="ARBA" id="ARBA00022516"/>
    </source>
</evidence>
<comment type="pathway">
    <text evidence="3">Phospholipid metabolism; CDP-diacylglycerol biosynthesis; CDP-diacylglycerol from sn-glycerol 3-phosphate: step 3/3.</text>
</comment>
<evidence type="ECO:0000256" key="25">
    <source>
        <dbReference type="SAM" id="Phobius"/>
    </source>
</evidence>
<evidence type="ECO:0000256" key="11">
    <source>
        <dbReference type="ARBA" id="ARBA00022692"/>
    </source>
</evidence>
<keyword evidence="17" id="KW-1208">Phospholipid metabolism</keyword>
<proteinExistence type="inferred from homology"/>
<reference evidence="26 27" key="1">
    <citation type="submission" date="2020-02" db="EMBL/GenBank/DDBJ databases">
        <title>Sequencing the genomes of 1000 actinobacteria strains.</title>
        <authorList>
            <person name="Klenk H.-P."/>
        </authorList>
    </citation>
    <scope>NUCLEOTIDE SEQUENCE [LARGE SCALE GENOMIC DNA]</scope>
    <source>
        <strain evidence="26 27">DSM 19609</strain>
    </source>
</reference>